<comment type="subcellular location">
    <subcellularLocation>
        <location evidence="1">Membrane</location>
    </subcellularLocation>
</comment>
<reference evidence="7 8" key="1">
    <citation type="submission" date="2024-04" db="EMBL/GenBank/DDBJ databases">
        <authorList>
            <person name="Waldvogel A.-M."/>
            <person name="Schoenle A."/>
        </authorList>
    </citation>
    <scope>NUCLEOTIDE SEQUENCE [LARGE SCALE GENOMIC DNA]</scope>
</reference>
<name>A0AAV2J986_KNICA</name>
<gene>
    <name evidence="7" type="ORF">KC01_LOCUS4636</name>
</gene>
<evidence type="ECO:0000256" key="5">
    <source>
        <dbReference type="SAM" id="SignalP"/>
    </source>
</evidence>
<feature type="chain" id="PRO_5043506056" description="Receptor ligand binding region domain-containing protein" evidence="5">
    <location>
        <begin position="34"/>
        <end position="190"/>
    </location>
</feature>
<proteinExistence type="predicted"/>
<evidence type="ECO:0000259" key="6">
    <source>
        <dbReference type="Pfam" id="PF01094"/>
    </source>
</evidence>
<keyword evidence="3" id="KW-1133">Transmembrane helix</keyword>
<evidence type="ECO:0000256" key="1">
    <source>
        <dbReference type="ARBA" id="ARBA00004370"/>
    </source>
</evidence>
<dbReference type="Pfam" id="PF01094">
    <property type="entry name" value="ANF_receptor"/>
    <property type="match status" value="1"/>
</dbReference>
<keyword evidence="5" id="KW-0732">Signal</keyword>
<keyword evidence="4" id="KW-0472">Membrane</keyword>
<feature type="domain" description="Receptor ligand binding region" evidence="6">
    <location>
        <begin position="52"/>
        <end position="168"/>
    </location>
</feature>
<keyword evidence="2" id="KW-0812">Transmembrane</keyword>
<dbReference type="InterPro" id="IPR028082">
    <property type="entry name" value="Peripla_BP_I"/>
</dbReference>
<dbReference type="AlphaFoldDB" id="A0AAV2J986"/>
<dbReference type="SUPFAM" id="SSF53822">
    <property type="entry name" value="Periplasmic binding protein-like I"/>
    <property type="match status" value="1"/>
</dbReference>
<keyword evidence="8" id="KW-1185">Reference proteome</keyword>
<protein>
    <recommendedName>
        <fullName evidence="6">Receptor ligand binding region domain-containing protein</fullName>
    </recommendedName>
</protein>
<dbReference type="EMBL" id="OZ035833">
    <property type="protein sequence ID" value="CAL1572617.1"/>
    <property type="molecule type" value="Genomic_DNA"/>
</dbReference>
<dbReference type="GO" id="GO:0016020">
    <property type="term" value="C:membrane"/>
    <property type="evidence" value="ECO:0007669"/>
    <property type="project" value="UniProtKB-SubCell"/>
</dbReference>
<evidence type="ECO:0000313" key="7">
    <source>
        <dbReference type="EMBL" id="CAL1572617.1"/>
    </source>
</evidence>
<evidence type="ECO:0000313" key="8">
    <source>
        <dbReference type="Proteomes" id="UP001497482"/>
    </source>
</evidence>
<accession>A0AAV2J986</accession>
<evidence type="ECO:0000256" key="2">
    <source>
        <dbReference type="ARBA" id="ARBA00022692"/>
    </source>
</evidence>
<evidence type="ECO:0000256" key="4">
    <source>
        <dbReference type="ARBA" id="ARBA00023136"/>
    </source>
</evidence>
<sequence length="190" mass="21136">MRSPLCRPGSAWTPLLTALLVLLLTAPLPLSGAASFPGVINIGGLFPSGSHEYEVFRFALSQQQDVPRLQPQVDLVDTGSSFSMTYAFCSQFSKGVYAILGMYDRRTVNMLMSFCGSLHVCFVTPSFPVPNNNAQFLLQLRPPLQEPLMALLEHFDWNRFVYMYSANTGLLLKIPGELKEVEGCVRRRQG</sequence>
<evidence type="ECO:0000256" key="3">
    <source>
        <dbReference type="ARBA" id="ARBA00022989"/>
    </source>
</evidence>
<dbReference type="Proteomes" id="UP001497482">
    <property type="component" value="Chromosome 11"/>
</dbReference>
<dbReference type="InterPro" id="IPR001828">
    <property type="entry name" value="ANF_lig-bd_rcpt"/>
</dbReference>
<organism evidence="7 8">
    <name type="scientific">Knipowitschia caucasica</name>
    <name type="common">Caucasian dwarf goby</name>
    <name type="synonym">Pomatoschistus caucasicus</name>
    <dbReference type="NCBI Taxonomy" id="637954"/>
    <lineage>
        <taxon>Eukaryota</taxon>
        <taxon>Metazoa</taxon>
        <taxon>Chordata</taxon>
        <taxon>Craniata</taxon>
        <taxon>Vertebrata</taxon>
        <taxon>Euteleostomi</taxon>
        <taxon>Actinopterygii</taxon>
        <taxon>Neopterygii</taxon>
        <taxon>Teleostei</taxon>
        <taxon>Neoteleostei</taxon>
        <taxon>Acanthomorphata</taxon>
        <taxon>Gobiaria</taxon>
        <taxon>Gobiiformes</taxon>
        <taxon>Gobioidei</taxon>
        <taxon>Gobiidae</taxon>
        <taxon>Gobiinae</taxon>
        <taxon>Knipowitschia</taxon>
    </lineage>
</organism>
<feature type="signal peptide" evidence="5">
    <location>
        <begin position="1"/>
        <end position="33"/>
    </location>
</feature>
<dbReference type="Gene3D" id="3.40.50.2300">
    <property type="match status" value="1"/>
</dbReference>